<dbReference type="RefSeq" id="WP_092284524.1">
    <property type="nucleotide sequence ID" value="NZ_FOPJ01000003.1"/>
</dbReference>
<dbReference type="Proteomes" id="UP000199065">
    <property type="component" value="Unassembled WGS sequence"/>
</dbReference>
<dbReference type="PROSITE" id="PS51257">
    <property type="entry name" value="PROKAR_LIPOPROTEIN"/>
    <property type="match status" value="1"/>
</dbReference>
<keyword evidence="3" id="KW-1185">Reference proteome</keyword>
<gene>
    <name evidence="2" type="ORF">SAMN05660282_00734</name>
</gene>
<evidence type="ECO:0000256" key="1">
    <source>
        <dbReference type="SAM" id="SignalP"/>
    </source>
</evidence>
<name>A0A1I2RHF2_9CORY</name>
<evidence type="ECO:0000313" key="3">
    <source>
        <dbReference type="Proteomes" id="UP000199065"/>
    </source>
</evidence>
<accession>A0A1I2RHF2</accession>
<organism evidence="2 3">
    <name type="scientific">Corynebacterium spheniscorum</name>
    <dbReference type="NCBI Taxonomy" id="185761"/>
    <lineage>
        <taxon>Bacteria</taxon>
        <taxon>Bacillati</taxon>
        <taxon>Actinomycetota</taxon>
        <taxon>Actinomycetes</taxon>
        <taxon>Mycobacteriales</taxon>
        <taxon>Corynebacteriaceae</taxon>
        <taxon>Corynebacterium</taxon>
    </lineage>
</organism>
<protein>
    <recommendedName>
        <fullName evidence="4">Lipoprotein</fullName>
    </recommendedName>
</protein>
<evidence type="ECO:0008006" key="4">
    <source>
        <dbReference type="Google" id="ProtNLM"/>
    </source>
</evidence>
<feature type="signal peptide" evidence="1">
    <location>
        <begin position="1"/>
        <end position="24"/>
    </location>
</feature>
<evidence type="ECO:0000313" key="2">
    <source>
        <dbReference type="EMBL" id="SFG38057.1"/>
    </source>
</evidence>
<keyword evidence="1" id="KW-0732">Signal</keyword>
<dbReference type="AlphaFoldDB" id="A0A1I2RHF2"/>
<reference evidence="2 3" key="1">
    <citation type="submission" date="2016-10" db="EMBL/GenBank/DDBJ databases">
        <authorList>
            <person name="de Groot N.N."/>
        </authorList>
    </citation>
    <scope>NUCLEOTIDE SEQUENCE [LARGE SCALE GENOMIC DNA]</scope>
    <source>
        <strain>J11</strain>
        <strain evidence="3">PG 39</strain>
    </source>
</reference>
<sequence length="217" mass="23599">MINRKSLKTPVVAALMVLPLALSGCGDKKADPYSSMPGAVVAPLKDGTKEKDAKEYVAQYMESKQEPMLTEEGPVPPFYSPDTAGGKAASKKTKKKIFQAFDEIFAARTAEEMGRGILLNSCQDNLYSPEGKPLEDAEQAQDMIRQGNVPVTSSPLGALTGGKTAALEAVSVTENGDWASMMLRPADPLLRSKVPNDDDVHIVFFKKEDKQWKFCDK</sequence>
<dbReference type="EMBL" id="FOPJ01000003">
    <property type="protein sequence ID" value="SFG38057.1"/>
    <property type="molecule type" value="Genomic_DNA"/>
</dbReference>
<feature type="chain" id="PRO_5039186721" description="Lipoprotein" evidence="1">
    <location>
        <begin position="25"/>
        <end position="217"/>
    </location>
</feature>
<proteinExistence type="predicted"/>